<evidence type="ECO:0000256" key="2">
    <source>
        <dbReference type="SAM" id="Phobius"/>
    </source>
</evidence>
<feature type="compositionally biased region" description="Polar residues" evidence="1">
    <location>
        <begin position="128"/>
        <end position="152"/>
    </location>
</feature>
<keyword evidence="4" id="KW-1185">Reference proteome</keyword>
<dbReference type="EMBL" id="CAKAEH010000931">
    <property type="protein sequence ID" value="CAG9532270.1"/>
    <property type="molecule type" value="Genomic_DNA"/>
</dbReference>
<reference evidence="3" key="1">
    <citation type="submission" date="2021-09" db="EMBL/GenBank/DDBJ databases">
        <authorList>
            <consortium name="Pathogen Informatics"/>
        </authorList>
    </citation>
    <scope>NUCLEOTIDE SEQUENCE</scope>
</reference>
<name>A0A8J2Q972_9BILA</name>
<feature type="transmembrane region" description="Helical" evidence="2">
    <location>
        <begin position="48"/>
        <end position="75"/>
    </location>
</feature>
<keyword evidence="2" id="KW-0472">Membrane</keyword>
<keyword evidence="2" id="KW-1133">Transmembrane helix</keyword>
<sequence>MCYAFNYSDEAGSFEDDDAISGNMILQGLIEMPSAITSTVEPTGKPEFVLALSIVLVIFVIILIISIFLLLYCVLKRQGGGRAERRKHDDYERRRQHRMRPKTIVTDLARKAKVSEIAASIEAAVKSAESSSQLPKPSKQTPSLTAPPQSSAVLPKPKSISKKLPRTIPHTQSETAVEAPSVFMNQTFVNRWHGPWQQIDYEPSDFSYELESDSINDDICLRPL</sequence>
<dbReference type="OrthoDB" id="5865561at2759"/>
<organism evidence="3 4">
    <name type="scientific">Cercopithifilaria johnstoni</name>
    <dbReference type="NCBI Taxonomy" id="2874296"/>
    <lineage>
        <taxon>Eukaryota</taxon>
        <taxon>Metazoa</taxon>
        <taxon>Ecdysozoa</taxon>
        <taxon>Nematoda</taxon>
        <taxon>Chromadorea</taxon>
        <taxon>Rhabditida</taxon>
        <taxon>Spirurina</taxon>
        <taxon>Spiruromorpha</taxon>
        <taxon>Filarioidea</taxon>
        <taxon>Onchocercidae</taxon>
        <taxon>Cercopithifilaria</taxon>
    </lineage>
</organism>
<comment type="caution">
    <text evidence="3">The sequence shown here is derived from an EMBL/GenBank/DDBJ whole genome shotgun (WGS) entry which is preliminary data.</text>
</comment>
<dbReference type="AlphaFoldDB" id="A0A8J2Q972"/>
<dbReference type="Proteomes" id="UP000746747">
    <property type="component" value="Unassembled WGS sequence"/>
</dbReference>
<evidence type="ECO:0000313" key="3">
    <source>
        <dbReference type="EMBL" id="CAG9532270.1"/>
    </source>
</evidence>
<proteinExistence type="predicted"/>
<accession>A0A8J2Q972</accession>
<evidence type="ECO:0000256" key="1">
    <source>
        <dbReference type="SAM" id="MobiDB-lite"/>
    </source>
</evidence>
<gene>
    <name evidence="3" type="ORF">CJOHNSTONI_LOCUS2596</name>
</gene>
<evidence type="ECO:0000313" key="4">
    <source>
        <dbReference type="Proteomes" id="UP000746747"/>
    </source>
</evidence>
<protein>
    <submittedName>
        <fullName evidence="3">Uncharacterized protein</fullName>
    </submittedName>
</protein>
<keyword evidence="2" id="KW-0812">Transmembrane</keyword>
<feature type="region of interest" description="Disordered" evidence="1">
    <location>
        <begin position="128"/>
        <end position="175"/>
    </location>
</feature>